<reference evidence="2 3" key="1">
    <citation type="submission" date="2020-05" db="EMBL/GenBank/DDBJ databases">
        <title>Bremerella alba sp. nov., a novel planctomycete isolated from the surface of the macroalga Fucus spiralis.</title>
        <authorList>
            <person name="Godinho O."/>
            <person name="Botelho R."/>
            <person name="Albuquerque L."/>
            <person name="Wiegand S."/>
            <person name="Da Costa M.S."/>
            <person name="Lobo-Da-Cunha A."/>
            <person name="Jogler C."/>
            <person name="Lage O.M."/>
        </authorList>
    </citation>
    <scope>NUCLEOTIDE SEQUENCE [LARGE SCALE GENOMIC DNA]</scope>
    <source>
        <strain evidence="2 3">FF15</strain>
    </source>
</reference>
<dbReference type="Pfam" id="PF04657">
    <property type="entry name" value="DMT_YdcZ"/>
    <property type="match status" value="1"/>
</dbReference>
<organism evidence="2 3">
    <name type="scientific">Bremerella alba</name>
    <dbReference type="NCBI Taxonomy" id="980252"/>
    <lineage>
        <taxon>Bacteria</taxon>
        <taxon>Pseudomonadati</taxon>
        <taxon>Planctomycetota</taxon>
        <taxon>Planctomycetia</taxon>
        <taxon>Pirellulales</taxon>
        <taxon>Pirellulaceae</taxon>
        <taxon>Bremerella</taxon>
    </lineage>
</organism>
<keyword evidence="3" id="KW-1185">Reference proteome</keyword>
<dbReference type="InterPro" id="IPR037185">
    <property type="entry name" value="EmrE-like"/>
</dbReference>
<feature type="transmembrane region" description="Helical" evidence="1">
    <location>
        <begin position="70"/>
        <end position="90"/>
    </location>
</feature>
<dbReference type="RefSeq" id="WP_207399224.1">
    <property type="nucleotide sequence ID" value="NZ_JABRWO010000021.1"/>
</dbReference>
<gene>
    <name evidence="2" type="ORF">HOV93_50710</name>
</gene>
<dbReference type="SUPFAM" id="SSF103481">
    <property type="entry name" value="Multidrug resistance efflux transporter EmrE"/>
    <property type="match status" value="1"/>
</dbReference>
<dbReference type="PANTHER" id="PTHR34821:SF2">
    <property type="entry name" value="INNER MEMBRANE PROTEIN YDCZ"/>
    <property type="match status" value="1"/>
</dbReference>
<dbReference type="Proteomes" id="UP000551616">
    <property type="component" value="Unassembled WGS sequence"/>
</dbReference>
<dbReference type="EMBL" id="JABRWO010000021">
    <property type="protein sequence ID" value="MBA2117865.1"/>
    <property type="molecule type" value="Genomic_DNA"/>
</dbReference>
<keyword evidence="1" id="KW-0472">Membrane</keyword>
<feature type="transmembrane region" description="Helical" evidence="1">
    <location>
        <begin position="128"/>
        <end position="147"/>
    </location>
</feature>
<name>A0A7V8VAD3_9BACT</name>
<sequence>MDKLTWILLALAAGSALPLQGGVNSKLGKALANPSYAALVSFSVGALALMAYVLVTRQSPSWEGVKQASWFYWTGGILSAAYVTTVILTFPKLGSGLTFASIVAGQMIISLILDHFHVLVAHPQPINLGRVLGAGLIVGGVILLQRFQNDSTPRQSTNM</sequence>
<comment type="caution">
    <text evidence="2">The sequence shown here is derived from an EMBL/GenBank/DDBJ whole genome shotgun (WGS) entry which is preliminary data.</text>
</comment>
<proteinExistence type="predicted"/>
<feature type="transmembrane region" description="Helical" evidence="1">
    <location>
        <begin position="35"/>
        <end position="55"/>
    </location>
</feature>
<dbReference type="GO" id="GO:0005886">
    <property type="term" value="C:plasma membrane"/>
    <property type="evidence" value="ECO:0007669"/>
    <property type="project" value="TreeGrafter"/>
</dbReference>
<evidence type="ECO:0000313" key="3">
    <source>
        <dbReference type="Proteomes" id="UP000551616"/>
    </source>
</evidence>
<dbReference type="PANTHER" id="PTHR34821">
    <property type="entry name" value="INNER MEMBRANE PROTEIN YDCZ"/>
    <property type="match status" value="1"/>
</dbReference>
<evidence type="ECO:0000256" key="1">
    <source>
        <dbReference type="SAM" id="Phobius"/>
    </source>
</evidence>
<accession>A0A7V8VAD3</accession>
<keyword evidence="1" id="KW-0812">Transmembrane</keyword>
<dbReference type="AlphaFoldDB" id="A0A7V8VAD3"/>
<protein>
    <recommendedName>
        <fullName evidence="4">DMT family transporter</fullName>
    </recommendedName>
</protein>
<dbReference type="InterPro" id="IPR006750">
    <property type="entry name" value="YdcZ"/>
</dbReference>
<evidence type="ECO:0008006" key="4">
    <source>
        <dbReference type="Google" id="ProtNLM"/>
    </source>
</evidence>
<evidence type="ECO:0000313" key="2">
    <source>
        <dbReference type="EMBL" id="MBA2117865.1"/>
    </source>
</evidence>
<keyword evidence="1" id="KW-1133">Transmembrane helix</keyword>
<feature type="transmembrane region" description="Helical" evidence="1">
    <location>
        <begin position="96"/>
        <end position="116"/>
    </location>
</feature>